<evidence type="ECO:0000259" key="8">
    <source>
        <dbReference type="PROSITE" id="PS50097"/>
    </source>
</evidence>
<evidence type="ECO:0000313" key="9">
    <source>
        <dbReference type="EMBL" id="RCH90293.1"/>
    </source>
</evidence>
<feature type="non-terminal residue" evidence="9">
    <location>
        <position position="1"/>
    </location>
</feature>
<dbReference type="SMART" id="SM00248">
    <property type="entry name" value="ANK"/>
    <property type="match status" value="2"/>
</dbReference>
<dbReference type="Gene3D" id="3.30.710.10">
    <property type="entry name" value="Potassium Channel Kv1.1, Chain A"/>
    <property type="match status" value="2"/>
</dbReference>
<comment type="caution">
    <text evidence="9">The sequence shown here is derived from an EMBL/GenBank/DDBJ whole genome shotgun (WGS) entry which is preliminary data.</text>
</comment>
<dbReference type="InterPro" id="IPR027540">
    <property type="entry name" value="Coq4_euk"/>
</dbReference>
<evidence type="ECO:0000256" key="2">
    <source>
        <dbReference type="ARBA" id="ARBA00022792"/>
    </source>
</evidence>
<dbReference type="EMBL" id="PJQM01003183">
    <property type="protein sequence ID" value="RCH90293.1"/>
    <property type="molecule type" value="Genomic_DNA"/>
</dbReference>
<dbReference type="InterPro" id="IPR011333">
    <property type="entry name" value="SKP1/BTB/POZ_sf"/>
</dbReference>
<reference evidence="9 10" key="1">
    <citation type="journal article" date="2018" name="G3 (Bethesda)">
        <title>Phylogenetic and Phylogenomic Definition of Rhizopus Species.</title>
        <authorList>
            <person name="Gryganskyi A.P."/>
            <person name="Golan J."/>
            <person name="Dolatabadi S."/>
            <person name="Mondo S."/>
            <person name="Robb S."/>
            <person name="Idnurm A."/>
            <person name="Muszewska A."/>
            <person name="Steczkiewicz K."/>
            <person name="Masonjones S."/>
            <person name="Liao H.L."/>
            <person name="Gajdeczka M.T."/>
            <person name="Anike F."/>
            <person name="Vuek A."/>
            <person name="Anishchenko I.M."/>
            <person name="Voigt K."/>
            <person name="de Hoog G.S."/>
            <person name="Smith M.E."/>
            <person name="Heitman J."/>
            <person name="Vilgalys R."/>
            <person name="Stajich J.E."/>
        </authorList>
    </citation>
    <scope>NUCLEOTIDE SEQUENCE [LARGE SCALE GENOMIC DNA]</scope>
    <source>
        <strain evidence="9 10">LSU 92-RS-03</strain>
    </source>
</reference>
<dbReference type="InterPro" id="IPR036770">
    <property type="entry name" value="Ankyrin_rpt-contain_sf"/>
</dbReference>
<dbReference type="InterPro" id="IPR002110">
    <property type="entry name" value="Ankyrin_rpt"/>
</dbReference>
<dbReference type="Gene3D" id="1.25.40.20">
    <property type="entry name" value="Ankyrin repeat-containing domain"/>
    <property type="match status" value="1"/>
</dbReference>
<sequence length="703" mass="81304">VGMSENPSAFKSFDKSHVKETVQDVDEFTFEDLCFAAKKGDLKKIENLVNNFNAPINIVDGWQCSPLYWACLCGHYAVVKFLLENGAQCDKNTFQGERCLYGALNTEIRDLLLSYKLTKAVDENQPYLLFLSNLFDSHNHHDLTFSIPLNDTSHEFHVHRFILTARSTYFADNLVSRWSGQHHVKFQKNLIHPNSWQSILRYLYTGYVNYKLEKDVLENMLFATKHLKLNHLHHLLSEGNEDDAQRSQSKQEIKLLRNQLQDLFDNLILISIEAVYVDLWCKIASWVPSAPARDPESLFTDVAIRLYNNVIFPCHRAYLCRSEFFNTLLSGSFGEQDVQEIRYEQTRLRLPVIELLDIEPDVFYYVLQFLYTDRCDVLAQDAYDVLLVADMLLIDRLKAVAAIAITNQAEPVVDIYELIQTAIDLEVERVEQYCIEYFADRIDDYIKQPEFLQLIKNSAQTIKKREETGTQLFIEKRILYDTHVPISTAERTILTVGSAFAALNNPLRGDMVATLGETTGNVFLSRMRDGMLQSEEGRQILRERPMISTSTIDFDRLKKECSPDSFGMAYISWLEAQGVTPDTRSDVRFVDCEELAYVMNRYRQIHDFFHTLTGLGVTVEEEIALKWFEWVQTGLPMTMLSSLFGPLRLTWPEKARLYGHYVPWALQCGASCTPLMNVYFEHHFHTPLDEFRNKLGIILPQIN</sequence>
<organism evidence="9 10">
    <name type="scientific">Rhizopus stolonifer</name>
    <name type="common">Rhizopus nigricans</name>
    <dbReference type="NCBI Taxonomy" id="4846"/>
    <lineage>
        <taxon>Eukaryota</taxon>
        <taxon>Fungi</taxon>
        <taxon>Fungi incertae sedis</taxon>
        <taxon>Mucoromycota</taxon>
        <taxon>Mucoromycotina</taxon>
        <taxon>Mucoromycetes</taxon>
        <taxon>Mucorales</taxon>
        <taxon>Mucorineae</taxon>
        <taxon>Rhizopodaceae</taxon>
        <taxon>Rhizopus</taxon>
    </lineage>
</organism>
<evidence type="ECO:0000256" key="3">
    <source>
        <dbReference type="ARBA" id="ARBA00023128"/>
    </source>
</evidence>
<keyword evidence="7" id="KW-0040">ANK repeat</keyword>
<keyword evidence="1" id="KW-0831">Ubiquinone biosynthesis</keyword>
<keyword evidence="10" id="KW-1185">Reference proteome</keyword>
<protein>
    <recommendedName>
        <fullName evidence="6">4-hydroxy-3-methoxy-5-polyprenylbenzoate decarboxylase</fullName>
    </recommendedName>
</protein>
<dbReference type="Pfam" id="PF12796">
    <property type="entry name" value="Ank_2"/>
    <property type="match status" value="1"/>
</dbReference>
<dbReference type="PANTHER" id="PTHR12922:SF7">
    <property type="entry name" value="UBIQUINONE BIOSYNTHESIS PROTEIN COQ4 HOMOLOG, MITOCHONDRIAL"/>
    <property type="match status" value="1"/>
</dbReference>
<dbReference type="Pfam" id="PF00651">
    <property type="entry name" value="BTB"/>
    <property type="match status" value="2"/>
</dbReference>
<dbReference type="GO" id="GO:0006744">
    <property type="term" value="P:ubiquinone biosynthetic process"/>
    <property type="evidence" value="ECO:0007669"/>
    <property type="project" value="UniProtKB-KW"/>
</dbReference>
<feature type="domain" description="BTB" evidence="8">
    <location>
        <begin position="141"/>
        <end position="212"/>
    </location>
</feature>
<evidence type="ECO:0000256" key="7">
    <source>
        <dbReference type="PROSITE-ProRule" id="PRU00023"/>
    </source>
</evidence>
<dbReference type="GO" id="GO:0005743">
    <property type="term" value="C:mitochondrial inner membrane"/>
    <property type="evidence" value="ECO:0007669"/>
    <property type="project" value="InterPro"/>
</dbReference>
<dbReference type="SMART" id="SM00225">
    <property type="entry name" value="BTB"/>
    <property type="match status" value="2"/>
</dbReference>
<proteinExistence type="inferred from homology"/>
<dbReference type="InterPro" id="IPR000210">
    <property type="entry name" value="BTB/POZ_dom"/>
</dbReference>
<name>A0A367JK36_RHIST</name>
<feature type="repeat" description="ANK" evidence="7">
    <location>
        <begin position="65"/>
        <end position="94"/>
    </location>
</feature>
<dbReference type="PROSITE" id="PS50088">
    <property type="entry name" value="ANK_REPEAT"/>
    <property type="match status" value="1"/>
</dbReference>
<keyword evidence="4" id="KW-0472">Membrane</keyword>
<dbReference type="SUPFAM" id="SSF54695">
    <property type="entry name" value="POZ domain"/>
    <property type="match status" value="2"/>
</dbReference>
<evidence type="ECO:0000256" key="4">
    <source>
        <dbReference type="ARBA" id="ARBA00023136"/>
    </source>
</evidence>
<dbReference type="PROSITE" id="PS50097">
    <property type="entry name" value="BTB"/>
    <property type="match status" value="2"/>
</dbReference>
<keyword evidence="5" id="KW-0456">Lyase</keyword>
<evidence type="ECO:0000256" key="6">
    <source>
        <dbReference type="ARBA" id="ARBA00081568"/>
    </source>
</evidence>
<dbReference type="OrthoDB" id="684045at2759"/>
<dbReference type="InterPro" id="IPR007715">
    <property type="entry name" value="Coq4"/>
</dbReference>
<dbReference type="GO" id="GO:0016829">
    <property type="term" value="F:lyase activity"/>
    <property type="evidence" value="ECO:0007669"/>
    <property type="project" value="UniProtKB-KW"/>
</dbReference>
<feature type="domain" description="BTB" evidence="8">
    <location>
        <begin position="300"/>
        <end position="379"/>
    </location>
</feature>
<accession>A0A367JK36</accession>
<dbReference type="AlphaFoldDB" id="A0A367JK36"/>
<dbReference type="STRING" id="4846.A0A367JK36"/>
<keyword evidence="2" id="KW-0999">Mitochondrion inner membrane</keyword>
<evidence type="ECO:0000313" key="10">
    <source>
        <dbReference type="Proteomes" id="UP000253551"/>
    </source>
</evidence>
<evidence type="ECO:0000256" key="5">
    <source>
        <dbReference type="ARBA" id="ARBA00023239"/>
    </source>
</evidence>
<evidence type="ECO:0000256" key="1">
    <source>
        <dbReference type="ARBA" id="ARBA00022688"/>
    </source>
</evidence>
<dbReference type="Proteomes" id="UP000253551">
    <property type="component" value="Unassembled WGS sequence"/>
</dbReference>
<dbReference type="PANTHER" id="PTHR12922">
    <property type="entry name" value="UBIQUINONE BIOSYNTHESIS PROTEIN"/>
    <property type="match status" value="1"/>
</dbReference>
<keyword evidence="3" id="KW-0496">Mitochondrion</keyword>
<gene>
    <name evidence="9" type="ORF">CU098_005033</name>
</gene>
<dbReference type="HAMAP" id="MF_03111">
    <property type="entry name" value="Coq4"/>
    <property type="match status" value="1"/>
</dbReference>
<dbReference type="SUPFAM" id="SSF48403">
    <property type="entry name" value="Ankyrin repeat"/>
    <property type="match status" value="1"/>
</dbReference>
<dbReference type="Pfam" id="PF05019">
    <property type="entry name" value="Coq4"/>
    <property type="match status" value="1"/>
</dbReference>